<sequence>MPFQIDHLHTLVALVEEGTFEAAAQRLRLTASAVSQRIKAMEQAAGQVLIQRVNPVVPTIAGDVVLRHARQVQLLESDVATELGAGLQPGGRTSLALAVNADSLGTWFLDALAAVPAESRAVFDIYREDQEHTTSLLRSGAVMAAVTSTAEAVQGCSSARLGSMRYRAVASPRFVAAWLGGDSGAAGSSAAGPNAAGPSAGRSSAAGSSAAGPSAAGSNRTGIDLAGLATAPMVNFDRRDELQHRFLRGIGGRVTDVPRHHIPTSADFARAVVLGLGWGLLPEQQCLTELGDGRLVELAPGHPIDVVLYWQRWNIASRLLDQVTDAVGRVAAASLHP</sequence>
<dbReference type="SUPFAM" id="SSF53850">
    <property type="entry name" value="Periplasmic binding protein-like II"/>
    <property type="match status" value="1"/>
</dbReference>
<reference evidence="7 8" key="1">
    <citation type="submission" date="2019-03" db="EMBL/GenBank/DDBJ databases">
        <title>Genomics of glacier-inhabiting Cryobacterium strains.</title>
        <authorList>
            <person name="Liu Q."/>
            <person name="Xin Y.-H."/>
        </authorList>
    </citation>
    <scope>NUCLEOTIDE SEQUENCE [LARGE SCALE GENOMIC DNA]</scope>
    <source>
        <strain evidence="7 8">TMT4-23</strain>
    </source>
</reference>
<name>A0ABY2IUP4_9MICO</name>
<evidence type="ECO:0000256" key="3">
    <source>
        <dbReference type="ARBA" id="ARBA00023125"/>
    </source>
</evidence>
<evidence type="ECO:0000259" key="6">
    <source>
        <dbReference type="PROSITE" id="PS50931"/>
    </source>
</evidence>
<evidence type="ECO:0000256" key="1">
    <source>
        <dbReference type="ARBA" id="ARBA00009437"/>
    </source>
</evidence>
<dbReference type="EMBL" id="SOGJ01000034">
    <property type="protein sequence ID" value="TFC95330.1"/>
    <property type="molecule type" value="Genomic_DNA"/>
</dbReference>
<dbReference type="InterPro" id="IPR036390">
    <property type="entry name" value="WH_DNA-bd_sf"/>
</dbReference>
<feature type="domain" description="HTH lysR-type" evidence="6">
    <location>
        <begin position="1"/>
        <end position="59"/>
    </location>
</feature>
<evidence type="ECO:0000256" key="2">
    <source>
        <dbReference type="ARBA" id="ARBA00023015"/>
    </source>
</evidence>
<gene>
    <name evidence="7" type="ORF">E3O65_14865</name>
</gene>
<dbReference type="PANTHER" id="PTHR30579">
    <property type="entry name" value="TRANSCRIPTIONAL REGULATOR"/>
    <property type="match status" value="1"/>
</dbReference>
<dbReference type="InterPro" id="IPR000847">
    <property type="entry name" value="LysR_HTH_N"/>
</dbReference>
<keyword evidence="3" id="KW-0238">DNA-binding</keyword>
<evidence type="ECO:0000313" key="7">
    <source>
        <dbReference type="EMBL" id="TFC95330.1"/>
    </source>
</evidence>
<feature type="region of interest" description="Disordered" evidence="5">
    <location>
        <begin position="187"/>
        <end position="218"/>
    </location>
</feature>
<dbReference type="PROSITE" id="PS50931">
    <property type="entry name" value="HTH_LYSR"/>
    <property type="match status" value="1"/>
</dbReference>
<organism evidence="7 8">
    <name type="scientific">Cryobacterium breve</name>
    <dbReference type="NCBI Taxonomy" id="1259258"/>
    <lineage>
        <taxon>Bacteria</taxon>
        <taxon>Bacillati</taxon>
        <taxon>Actinomycetota</taxon>
        <taxon>Actinomycetes</taxon>
        <taxon>Micrococcales</taxon>
        <taxon>Microbacteriaceae</taxon>
        <taxon>Cryobacterium</taxon>
    </lineage>
</organism>
<protein>
    <submittedName>
        <fullName evidence="7">LysR family transcriptional regulator ArgP</fullName>
    </submittedName>
</protein>
<proteinExistence type="inferred from homology"/>
<dbReference type="Gene3D" id="3.40.190.290">
    <property type="match status" value="2"/>
</dbReference>
<comment type="caution">
    <text evidence="7">The sequence shown here is derived from an EMBL/GenBank/DDBJ whole genome shotgun (WGS) entry which is preliminary data.</text>
</comment>
<dbReference type="Proteomes" id="UP000298355">
    <property type="component" value="Unassembled WGS sequence"/>
</dbReference>
<dbReference type="Pfam" id="PF00126">
    <property type="entry name" value="HTH_1"/>
    <property type="match status" value="1"/>
</dbReference>
<dbReference type="Gene3D" id="1.10.10.10">
    <property type="entry name" value="Winged helix-like DNA-binding domain superfamily/Winged helix DNA-binding domain"/>
    <property type="match status" value="1"/>
</dbReference>
<evidence type="ECO:0000313" key="8">
    <source>
        <dbReference type="Proteomes" id="UP000298355"/>
    </source>
</evidence>
<keyword evidence="4" id="KW-0804">Transcription</keyword>
<accession>A0ABY2IUP4</accession>
<dbReference type="RefSeq" id="WP_134364503.1">
    <property type="nucleotide sequence ID" value="NZ_SOGJ01000034.1"/>
</dbReference>
<evidence type="ECO:0000256" key="4">
    <source>
        <dbReference type="ARBA" id="ARBA00023163"/>
    </source>
</evidence>
<keyword evidence="8" id="KW-1185">Reference proteome</keyword>
<evidence type="ECO:0000256" key="5">
    <source>
        <dbReference type="SAM" id="MobiDB-lite"/>
    </source>
</evidence>
<dbReference type="SUPFAM" id="SSF46785">
    <property type="entry name" value="Winged helix' DNA-binding domain"/>
    <property type="match status" value="1"/>
</dbReference>
<dbReference type="InterPro" id="IPR050176">
    <property type="entry name" value="LTTR"/>
</dbReference>
<comment type="similarity">
    <text evidence="1">Belongs to the LysR transcriptional regulatory family.</text>
</comment>
<dbReference type="PANTHER" id="PTHR30579:SF2">
    <property type="entry name" value="HTH-TYPE TRANSCRIPTIONAL REGULATOR ARGP"/>
    <property type="match status" value="1"/>
</dbReference>
<keyword evidence="2" id="KW-0805">Transcription regulation</keyword>
<dbReference type="NCBIfam" id="NF002964">
    <property type="entry name" value="PRK03635.1"/>
    <property type="match status" value="1"/>
</dbReference>
<dbReference type="InterPro" id="IPR036388">
    <property type="entry name" value="WH-like_DNA-bd_sf"/>
</dbReference>